<evidence type="ECO:0000256" key="4">
    <source>
        <dbReference type="ARBA" id="ARBA00022763"/>
    </source>
</evidence>
<feature type="region of interest" description="Disordered" evidence="10">
    <location>
        <begin position="516"/>
        <end position="535"/>
    </location>
</feature>
<comment type="catalytic activity">
    <reaction evidence="9">
        <text>L-lysyl-[histone] + acetyl-CoA = N(6)-acetyl-L-lysyl-[histone] + CoA + H(+)</text>
        <dbReference type="Rhea" id="RHEA:21992"/>
        <dbReference type="Rhea" id="RHEA-COMP:9845"/>
        <dbReference type="Rhea" id="RHEA-COMP:11338"/>
        <dbReference type="ChEBI" id="CHEBI:15378"/>
        <dbReference type="ChEBI" id="CHEBI:29969"/>
        <dbReference type="ChEBI" id="CHEBI:57287"/>
        <dbReference type="ChEBI" id="CHEBI:57288"/>
        <dbReference type="ChEBI" id="CHEBI:61930"/>
        <dbReference type="EC" id="2.3.1.48"/>
    </reaction>
    <physiologicalReaction direction="left-to-right" evidence="9">
        <dbReference type="Rhea" id="RHEA:21993"/>
    </physiologicalReaction>
</comment>
<feature type="region of interest" description="Disordered" evidence="10">
    <location>
        <begin position="295"/>
        <end position="340"/>
    </location>
</feature>
<feature type="compositionally biased region" description="Polar residues" evidence="10">
    <location>
        <begin position="307"/>
        <end position="316"/>
    </location>
</feature>
<proteinExistence type="predicted"/>
<dbReference type="AlphaFoldDB" id="A0A0H2RZ56"/>
<dbReference type="EC" id="2.3.1.48" evidence="2"/>
<evidence type="ECO:0000256" key="5">
    <source>
        <dbReference type="ARBA" id="ARBA00022990"/>
    </source>
</evidence>
<organism evidence="11 12">
    <name type="scientific">Schizopora paradoxa</name>
    <dbReference type="NCBI Taxonomy" id="27342"/>
    <lineage>
        <taxon>Eukaryota</taxon>
        <taxon>Fungi</taxon>
        <taxon>Dikarya</taxon>
        <taxon>Basidiomycota</taxon>
        <taxon>Agaricomycotina</taxon>
        <taxon>Agaricomycetes</taxon>
        <taxon>Hymenochaetales</taxon>
        <taxon>Schizoporaceae</taxon>
        <taxon>Schizopora</taxon>
    </lineage>
</organism>
<evidence type="ECO:0000256" key="1">
    <source>
        <dbReference type="ARBA" id="ARBA00004123"/>
    </source>
</evidence>
<dbReference type="GO" id="GO:0005634">
    <property type="term" value="C:nucleus"/>
    <property type="evidence" value="ECO:0007669"/>
    <property type="project" value="UniProtKB-SubCell"/>
</dbReference>
<keyword evidence="12" id="KW-1185">Reference proteome</keyword>
<name>A0A0H2RZ56_9AGAM</name>
<keyword evidence="6" id="KW-0805">Transcription regulation</keyword>
<dbReference type="PANTHER" id="PTHR31571:SF2">
    <property type="entry name" value="HISTONE ACETYLTRANSFERASE RTT109"/>
    <property type="match status" value="1"/>
</dbReference>
<dbReference type="InParanoid" id="A0A0H2RZ56"/>
<dbReference type="PROSITE" id="PS51728">
    <property type="entry name" value="RTT109_HAT"/>
    <property type="match status" value="1"/>
</dbReference>
<keyword evidence="5" id="KW-0007">Acetylation</keyword>
<evidence type="ECO:0000256" key="6">
    <source>
        <dbReference type="ARBA" id="ARBA00023015"/>
    </source>
</evidence>
<feature type="region of interest" description="Disordered" evidence="10">
    <location>
        <begin position="449"/>
        <end position="508"/>
    </location>
</feature>
<dbReference type="GO" id="GO:0032931">
    <property type="term" value="F:histone H3K56 acetyltransferase activity"/>
    <property type="evidence" value="ECO:0007669"/>
    <property type="project" value="TreeGrafter"/>
</dbReference>
<evidence type="ECO:0000256" key="9">
    <source>
        <dbReference type="ARBA" id="ARBA00048940"/>
    </source>
</evidence>
<dbReference type="Pfam" id="PF08214">
    <property type="entry name" value="HAT_KAT11"/>
    <property type="match status" value="1"/>
</dbReference>
<dbReference type="PANTHER" id="PTHR31571">
    <property type="entry name" value="ALTERED INHERITANCE OF MITOCHONDRIA PROTEIN 6"/>
    <property type="match status" value="1"/>
</dbReference>
<reference evidence="11 12" key="1">
    <citation type="submission" date="2015-04" db="EMBL/GenBank/DDBJ databases">
        <title>Complete genome sequence of Schizopora paradoxa KUC8140, a cosmopolitan wood degrader in East Asia.</title>
        <authorList>
            <consortium name="DOE Joint Genome Institute"/>
            <person name="Min B."/>
            <person name="Park H."/>
            <person name="Jang Y."/>
            <person name="Kim J.-J."/>
            <person name="Kim K.H."/>
            <person name="Pangilinan J."/>
            <person name="Lipzen A."/>
            <person name="Riley R."/>
            <person name="Grigoriev I.V."/>
            <person name="Spatafora J.W."/>
            <person name="Choi I.-G."/>
        </authorList>
    </citation>
    <scope>NUCLEOTIDE SEQUENCE [LARGE SCALE GENOMIC DNA]</scope>
    <source>
        <strain evidence="11 12">KUC8140</strain>
    </source>
</reference>
<dbReference type="InterPro" id="IPR013178">
    <property type="entry name" value="Histone_AcTrfase_Rtt109/CBP"/>
</dbReference>
<evidence type="ECO:0000256" key="8">
    <source>
        <dbReference type="ARBA" id="ARBA00023242"/>
    </source>
</evidence>
<dbReference type="GO" id="GO:0006355">
    <property type="term" value="P:regulation of DNA-templated transcription"/>
    <property type="evidence" value="ECO:0007669"/>
    <property type="project" value="InterPro"/>
</dbReference>
<dbReference type="InterPro" id="IPR051236">
    <property type="entry name" value="HAT_RTT109-like"/>
</dbReference>
<dbReference type="STRING" id="27342.A0A0H2RZ56"/>
<protein>
    <recommendedName>
        <fullName evidence="2">histone acetyltransferase</fullName>
        <ecNumber evidence="2">2.3.1.48</ecNumber>
    </recommendedName>
</protein>
<gene>
    <name evidence="11" type="ORF">SCHPADRAFT_293540</name>
</gene>
<evidence type="ECO:0000313" key="11">
    <source>
        <dbReference type="EMBL" id="KLO14808.1"/>
    </source>
</evidence>
<evidence type="ECO:0000256" key="10">
    <source>
        <dbReference type="SAM" id="MobiDB-lite"/>
    </source>
</evidence>
<dbReference type="OrthoDB" id="3361892at2759"/>
<keyword evidence="8" id="KW-0539">Nucleus</keyword>
<sequence>MLQRLTGRLCKVQKGTASHDKAGDAMNLRDHLLKALATLPGSRTFHLHVLLSSPRKFSGLYPYATPTTSGDRKQRRPPRVYAQDVLIVVSEEVLGQRVLVLAVEAGIFNIPYTKSTVVSIVKVDTTARGKRPAPTTAIMSAFISFFTDPATRPQAGVERVWVHLFARSQGQYLFPNSSEFEGKKVLSPEKLCKWWKTVLSGVTGAGARYWWLIPGLDEEEALQAIGELHAGASQSSRTPGQWTYGHPYAQKEVPLPYVQDETATPYNLGHFIPSFDDDPKTRFMDEIACTTQVEGVLSPKRKRPKTSKQADASSSQGRDDEEEVVAKEREKETRPHGELGKVGTDEFWERMSFRQECISGALTGFFVAVFPCPSRSSASSNPLAPEPGQVSFQMNRRVLMSMRNTDFASIDGAIRGTEILENAIRGMCEGTALSTATTITTTTSTIITNTASAETDAPPRLETSDLPPPSFDRRTPERETKRSQLAPPGNVHDDISPNPFPEPVASTDTYQSFIYGSITTENREETAGSSAQLETRKVTELAVRKKVKRK</sequence>
<dbReference type="EMBL" id="KQ085938">
    <property type="protein sequence ID" value="KLO14808.1"/>
    <property type="molecule type" value="Genomic_DNA"/>
</dbReference>
<accession>A0A0H2RZ56</accession>
<keyword evidence="3" id="KW-0808">Transferase</keyword>
<dbReference type="InterPro" id="IPR016849">
    <property type="entry name" value="Rtt109"/>
</dbReference>
<dbReference type="GO" id="GO:0006974">
    <property type="term" value="P:DNA damage response"/>
    <property type="evidence" value="ECO:0007669"/>
    <property type="project" value="UniProtKB-KW"/>
</dbReference>
<comment type="subcellular location">
    <subcellularLocation>
        <location evidence="1">Nucleus</location>
    </subcellularLocation>
</comment>
<feature type="compositionally biased region" description="Basic and acidic residues" evidence="10">
    <location>
        <begin position="471"/>
        <end position="482"/>
    </location>
</feature>
<evidence type="ECO:0000256" key="2">
    <source>
        <dbReference type="ARBA" id="ARBA00013184"/>
    </source>
</evidence>
<dbReference type="Proteomes" id="UP000053477">
    <property type="component" value="Unassembled WGS sequence"/>
</dbReference>
<dbReference type="SMART" id="SM01250">
    <property type="entry name" value="KAT11"/>
    <property type="match status" value="1"/>
</dbReference>
<keyword evidence="4" id="KW-0227">DNA damage</keyword>
<evidence type="ECO:0000256" key="3">
    <source>
        <dbReference type="ARBA" id="ARBA00022679"/>
    </source>
</evidence>
<evidence type="ECO:0000256" key="7">
    <source>
        <dbReference type="ARBA" id="ARBA00023163"/>
    </source>
</evidence>
<feature type="compositionally biased region" description="Basic and acidic residues" evidence="10">
    <location>
        <begin position="324"/>
        <end position="340"/>
    </location>
</feature>
<evidence type="ECO:0000313" key="12">
    <source>
        <dbReference type="Proteomes" id="UP000053477"/>
    </source>
</evidence>
<keyword evidence="7" id="KW-0804">Transcription</keyword>